<reference evidence="20 21" key="1">
    <citation type="submission" date="2023-08" db="EMBL/GenBank/DDBJ databases">
        <title>Oxalobacteraceae gen .nov., isolated from river sludge outside the plant.</title>
        <authorList>
            <person name="Zhao S.Y."/>
        </authorList>
    </citation>
    <scope>NUCLEOTIDE SEQUENCE [LARGE SCALE GENOMIC DNA]</scope>
    <source>
        <strain evidence="20 21">R-40</strain>
    </source>
</reference>
<evidence type="ECO:0000256" key="14">
    <source>
        <dbReference type="ARBA" id="ARBA00024827"/>
    </source>
</evidence>
<evidence type="ECO:0000256" key="16">
    <source>
        <dbReference type="PROSITE-ProRule" id="PRU00169"/>
    </source>
</evidence>
<dbReference type="CDD" id="cd16917">
    <property type="entry name" value="HATPase_UhpB-NarQ-NarX-like"/>
    <property type="match status" value="1"/>
</dbReference>
<keyword evidence="8" id="KW-0808">Transferase</keyword>
<dbReference type="PANTHER" id="PTHR24421:SF59">
    <property type="entry name" value="OXYGEN SENSOR HISTIDINE KINASE NREB"/>
    <property type="match status" value="1"/>
</dbReference>
<keyword evidence="6" id="KW-0004">4Fe-4S</keyword>
<dbReference type="Gene3D" id="3.30.565.10">
    <property type="entry name" value="Histidine kinase-like ATPase, C-terminal domain"/>
    <property type="match status" value="1"/>
</dbReference>
<evidence type="ECO:0000259" key="18">
    <source>
        <dbReference type="PROSITE" id="PS50109"/>
    </source>
</evidence>
<evidence type="ECO:0000256" key="10">
    <source>
        <dbReference type="ARBA" id="ARBA00022777"/>
    </source>
</evidence>
<evidence type="ECO:0000256" key="8">
    <source>
        <dbReference type="ARBA" id="ARBA00022679"/>
    </source>
</evidence>
<dbReference type="InterPro" id="IPR011712">
    <property type="entry name" value="Sig_transdc_His_kin_sub3_dim/P"/>
</dbReference>
<evidence type="ECO:0000256" key="15">
    <source>
        <dbReference type="ARBA" id="ARBA00030800"/>
    </source>
</evidence>
<accession>A0ABU1BQH5</accession>
<comment type="cofactor">
    <cofactor evidence="2">
        <name>[4Fe-4S] cluster</name>
        <dbReference type="ChEBI" id="CHEBI:49883"/>
    </cofactor>
</comment>
<comment type="catalytic activity">
    <reaction evidence="1">
        <text>ATP + protein L-histidine = ADP + protein N-phospho-L-histidine.</text>
        <dbReference type="EC" id="2.7.13.3"/>
    </reaction>
</comment>
<evidence type="ECO:0000256" key="17">
    <source>
        <dbReference type="SAM" id="MobiDB-lite"/>
    </source>
</evidence>
<feature type="modified residue" description="4-aspartylphosphate" evidence="16">
    <location>
        <position position="78"/>
    </location>
</feature>
<dbReference type="PRINTS" id="PR00344">
    <property type="entry name" value="BCTRLSENSOR"/>
</dbReference>
<dbReference type="InterPro" id="IPR003594">
    <property type="entry name" value="HATPase_dom"/>
</dbReference>
<evidence type="ECO:0000256" key="3">
    <source>
        <dbReference type="ARBA" id="ARBA00004496"/>
    </source>
</evidence>
<evidence type="ECO:0000256" key="12">
    <source>
        <dbReference type="ARBA" id="ARBA00023012"/>
    </source>
</evidence>
<evidence type="ECO:0000256" key="2">
    <source>
        <dbReference type="ARBA" id="ARBA00001966"/>
    </source>
</evidence>
<keyword evidence="12" id="KW-0902">Two-component regulatory system</keyword>
<name>A0ABU1BQH5_9BURK</name>
<evidence type="ECO:0000313" key="21">
    <source>
        <dbReference type="Proteomes" id="UP001225596"/>
    </source>
</evidence>
<dbReference type="Pfam" id="PF07730">
    <property type="entry name" value="HisKA_3"/>
    <property type="match status" value="1"/>
</dbReference>
<evidence type="ECO:0000256" key="4">
    <source>
        <dbReference type="ARBA" id="ARBA00012438"/>
    </source>
</evidence>
<evidence type="ECO:0000256" key="1">
    <source>
        <dbReference type="ARBA" id="ARBA00000085"/>
    </source>
</evidence>
<comment type="subcellular location">
    <subcellularLocation>
        <location evidence="3">Cytoplasm</location>
    </subcellularLocation>
</comment>
<keyword evidence="16" id="KW-0597">Phosphoprotein</keyword>
<dbReference type="Gene3D" id="1.20.5.1930">
    <property type="match status" value="1"/>
</dbReference>
<dbReference type="PROSITE" id="PS50110">
    <property type="entry name" value="RESPONSE_REGULATORY"/>
    <property type="match status" value="1"/>
</dbReference>
<evidence type="ECO:0000256" key="9">
    <source>
        <dbReference type="ARBA" id="ARBA00022723"/>
    </source>
</evidence>
<dbReference type="Pfam" id="PF02518">
    <property type="entry name" value="HATPase_c"/>
    <property type="match status" value="1"/>
</dbReference>
<evidence type="ECO:0000259" key="19">
    <source>
        <dbReference type="PROSITE" id="PS50110"/>
    </source>
</evidence>
<dbReference type="InterPro" id="IPR011006">
    <property type="entry name" value="CheY-like_superfamily"/>
</dbReference>
<dbReference type="InterPro" id="IPR005467">
    <property type="entry name" value="His_kinase_dom"/>
</dbReference>
<feature type="domain" description="Response regulatory" evidence="19">
    <location>
        <begin position="29"/>
        <end position="146"/>
    </location>
</feature>
<dbReference type="SUPFAM" id="SSF52172">
    <property type="entry name" value="CheY-like"/>
    <property type="match status" value="1"/>
</dbReference>
<keyword evidence="7" id="KW-0963">Cytoplasm</keyword>
<comment type="caution">
    <text evidence="20">The sequence shown here is derived from an EMBL/GenBank/DDBJ whole genome shotgun (WGS) entry which is preliminary data.</text>
</comment>
<organism evidence="20 21">
    <name type="scientific">Keguizhuia sedimenti</name>
    <dbReference type="NCBI Taxonomy" id="3064264"/>
    <lineage>
        <taxon>Bacteria</taxon>
        <taxon>Pseudomonadati</taxon>
        <taxon>Pseudomonadota</taxon>
        <taxon>Betaproteobacteria</taxon>
        <taxon>Burkholderiales</taxon>
        <taxon>Oxalobacteraceae</taxon>
        <taxon>Keguizhuia</taxon>
    </lineage>
</organism>
<dbReference type="InterPro" id="IPR050482">
    <property type="entry name" value="Sensor_HK_TwoCompSys"/>
</dbReference>
<evidence type="ECO:0000256" key="6">
    <source>
        <dbReference type="ARBA" id="ARBA00022485"/>
    </source>
</evidence>
<dbReference type="Pfam" id="PF00072">
    <property type="entry name" value="Response_reg"/>
    <property type="match status" value="1"/>
</dbReference>
<dbReference type="InterPro" id="IPR036890">
    <property type="entry name" value="HATPase_C_sf"/>
</dbReference>
<protein>
    <recommendedName>
        <fullName evidence="5">Oxygen sensor histidine kinase NreB</fullName>
        <ecNumber evidence="4">2.7.13.3</ecNumber>
    </recommendedName>
    <alternativeName>
        <fullName evidence="15">Nitrogen regulation protein B</fullName>
    </alternativeName>
</protein>
<dbReference type="SMART" id="SM00387">
    <property type="entry name" value="HATPase_c"/>
    <property type="match status" value="1"/>
</dbReference>
<dbReference type="InterPro" id="IPR001789">
    <property type="entry name" value="Sig_transdc_resp-reg_receiver"/>
</dbReference>
<dbReference type="Proteomes" id="UP001225596">
    <property type="component" value="Unassembled WGS sequence"/>
</dbReference>
<keyword evidence="21" id="KW-1185">Reference proteome</keyword>
<sequence>MSTNQQEIPALKANGNLRQPLSPDGIPASILVVDDSPAKQKAVVSIVSRMGLDVTTASSGREALRLLLKQDFAVILLDVKMPVMDGFETATLIHGRPRSAHTPIIFITAEADSDSERFLAYTMGAVDYIFSPIVPEVLCAKLRVFVDLFYMQRKLILQADELRQSKQLLRQLASHQEMIKEEERKRIAREIHDELGQNLLALRIDASMLHARTARMHPKLNEKAAHALNHIDTTIKSVRSIINNLRPPVLDLGLQAAIEWQIQEFRRRSGISCELTVVTEEFDKDLGEKCATALFRILQESLTNVIRHAKASQVDVVLSKESGWLGMKISDNGIGLRQDQTKRGQTFGLQGIDERIQMLGGELKIESVPGQGTSLTISMPVN</sequence>
<dbReference type="PANTHER" id="PTHR24421">
    <property type="entry name" value="NITRATE/NITRITE SENSOR PROTEIN NARX-RELATED"/>
    <property type="match status" value="1"/>
</dbReference>
<keyword evidence="13" id="KW-0411">Iron-sulfur</keyword>
<dbReference type="EMBL" id="JAUYVH010000003">
    <property type="protein sequence ID" value="MDQ9170271.1"/>
    <property type="molecule type" value="Genomic_DNA"/>
</dbReference>
<dbReference type="RefSeq" id="WP_338436198.1">
    <property type="nucleotide sequence ID" value="NZ_JAUYVH010000003.1"/>
</dbReference>
<dbReference type="PROSITE" id="PS50109">
    <property type="entry name" value="HIS_KIN"/>
    <property type="match status" value="1"/>
</dbReference>
<keyword evidence="11" id="KW-0408">Iron</keyword>
<keyword evidence="10" id="KW-0418">Kinase</keyword>
<evidence type="ECO:0000256" key="7">
    <source>
        <dbReference type="ARBA" id="ARBA00022490"/>
    </source>
</evidence>
<dbReference type="SUPFAM" id="SSF55874">
    <property type="entry name" value="ATPase domain of HSP90 chaperone/DNA topoisomerase II/histidine kinase"/>
    <property type="match status" value="1"/>
</dbReference>
<dbReference type="EC" id="2.7.13.3" evidence="4"/>
<dbReference type="SMART" id="SM00448">
    <property type="entry name" value="REC"/>
    <property type="match status" value="1"/>
</dbReference>
<gene>
    <name evidence="20" type="ORF">Q8A64_07570</name>
</gene>
<feature type="region of interest" description="Disordered" evidence="17">
    <location>
        <begin position="1"/>
        <end position="20"/>
    </location>
</feature>
<keyword evidence="9" id="KW-0479">Metal-binding</keyword>
<evidence type="ECO:0000256" key="11">
    <source>
        <dbReference type="ARBA" id="ARBA00023004"/>
    </source>
</evidence>
<feature type="domain" description="Histidine kinase" evidence="18">
    <location>
        <begin position="190"/>
        <end position="382"/>
    </location>
</feature>
<evidence type="ECO:0000256" key="5">
    <source>
        <dbReference type="ARBA" id="ARBA00017322"/>
    </source>
</evidence>
<dbReference type="Gene3D" id="3.40.50.2300">
    <property type="match status" value="1"/>
</dbReference>
<proteinExistence type="predicted"/>
<evidence type="ECO:0000256" key="13">
    <source>
        <dbReference type="ARBA" id="ARBA00023014"/>
    </source>
</evidence>
<comment type="function">
    <text evidence="14">Member of the two-component regulatory system NreB/NreC involved in the control of dissimilatory nitrate/nitrite reduction in response to oxygen. NreB functions as a direct oxygen sensor histidine kinase which is autophosphorylated, in the absence of oxygen, probably at the conserved histidine residue, and transfers its phosphate group probably to a conserved aspartate residue of NreC. NreB/NreC activates the expression of the nitrate (narGHJI) and nitrite (nir) reductase operons, as well as the putative nitrate transporter gene narT.</text>
</comment>
<dbReference type="InterPro" id="IPR004358">
    <property type="entry name" value="Sig_transdc_His_kin-like_C"/>
</dbReference>
<evidence type="ECO:0000313" key="20">
    <source>
        <dbReference type="EMBL" id="MDQ9170271.1"/>
    </source>
</evidence>